<evidence type="ECO:0000313" key="1">
    <source>
        <dbReference type="EMBL" id="KUJ20799.1"/>
    </source>
</evidence>
<evidence type="ECO:0000313" key="2">
    <source>
        <dbReference type="Proteomes" id="UP000070700"/>
    </source>
</evidence>
<dbReference type="AlphaFoldDB" id="A0A194XL27"/>
<accession>A0A194XL27</accession>
<dbReference type="GeneID" id="28829243"/>
<proteinExistence type="predicted"/>
<dbReference type="EMBL" id="KQ947409">
    <property type="protein sequence ID" value="KUJ20799.1"/>
    <property type="molecule type" value="Genomic_DNA"/>
</dbReference>
<dbReference type="KEGG" id="psco:LY89DRAFT_730814"/>
<dbReference type="RefSeq" id="XP_018075154.1">
    <property type="nucleotide sequence ID" value="XM_018219517.1"/>
</dbReference>
<organism evidence="1 2">
    <name type="scientific">Mollisia scopiformis</name>
    <name type="common">Conifer needle endophyte fungus</name>
    <name type="synonym">Phialocephala scopiformis</name>
    <dbReference type="NCBI Taxonomy" id="149040"/>
    <lineage>
        <taxon>Eukaryota</taxon>
        <taxon>Fungi</taxon>
        <taxon>Dikarya</taxon>
        <taxon>Ascomycota</taxon>
        <taxon>Pezizomycotina</taxon>
        <taxon>Leotiomycetes</taxon>
        <taxon>Helotiales</taxon>
        <taxon>Mollisiaceae</taxon>
        <taxon>Mollisia</taxon>
    </lineage>
</organism>
<reference evidence="1 2" key="1">
    <citation type="submission" date="2015-10" db="EMBL/GenBank/DDBJ databases">
        <title>Full genome of DAOMC 229536 Phialocephala scopiformis, a fungal endophyte of spruce producing the potent anti-insectan compound rugulosin.</title>
        <authorList>
            <consortium name="DOE Joint Genome Institute"/>
            <person name="Walker A.K."/>
            <person name="Frasz S.L."/>
            <person name="Seifert K.A."/>
            <person name="Miller J.D."/>
            <person name="Mondo S.J."/>
            <person name="Labutti K."/>
            <person name="Lipzen A."/>
            <person name="Dockter R."/>
            <person name="Kennedy M."/>
            <person name="Grigoriev I.V."/>
            <person name="Spatafora J.W."/>
        </authorList>
    </citation>
    <scope>NUCLEOTIDE SEQUENCE [LARGE SCALE GENOMIC DNA]</scope>
    <source>
        <strain evidence="1 2">CBS 120377</strain>
    </source>
</reference>
<gene>
    <name evidence="1" type="ORF">LY89DRAFT_730814</name>
</gene>
<dbReference type="Proteomes" id="UP000070700">
    <property type="component" value="Unassembled WGS sequence"/>
</dbReference>
<dbReference type="InParanoid" id="A0A194XL27"/>
<keyword evidence="2" id="KW-1185">Reference proteome</keyword>
<name>A0A194XL27_MOLSC</name>
<protein>
    <submittedName>
        <fullName evidence="1">Uncharacterized protein</fullName>
    </submittedName>
</protein>
<sequence>MFVTADQGLRRATAFEVRKNGSTFTVTRNAITDAELGAKFVISHNIFGYNLAKVLGGDDESGTYGVEDYLEAFDAFDVGIFLHCLESGDDSDPLPAMYIDLDFASSSPNILRDFDRLAPLSGHLDFTLPPDILQDRMAIIRARQVAQQPQITSEMTAERVAEHDD</sequence>